<dbReference type="GO" id="GO:0005634">
    <property type="term" value="C:nucleus"/>
    <property type="evidence" value="ECO:0007669"/>
    <property type="project" value="TreeGrafter"/>
</dbReference>
<dbReference type="VEuPathDB" id="VectorBase:LDEU006113"/>
<dbReference type="OrthoDB" id="6777263at2759"/>
<name>A0A443SEJ1_9ACAR</name>
<keyword evidence="4" id="KW-1185">Reference proteome</keyword>
<dbReference type="GO" id="GO:0003729">
    <property type="term" value="F:mRNA binding"/>
    <property type="evidence" value="ECO:0007669"/>
    <property type="project" value="TreeGrafter"/>
</dbReference>
<dbReference type="Pfam" id="PF22675">
    <property type="entry name" value="KH-I_KHDC4-BBP"/>
    <property type="match status" value="1"/>
</dbReference>
<feature type="domain" description="KHDC4/BBP-like KH-domain type I" evidence="2">
    <location>
        <begin position="120"/>
        <end position="185"/>
    </location>
</feature>
<dbReference type="STRING" id="299467.A0A443SEJ1"/>
<dbReference type="AlphaFoldDB" id="A0A443SEJ1"/>
<proteinExistence type="predicted"/>
<sequence length="325" mass="37175">MFPLSLNLQNAMQRMSSEAKSCSMDCYRTFMHDSKETSINGGFTNRCDSLCFSEQHLSNNCFKLVSSESETITDSQNTFLDVHKGVPIRLQVKVLVPVQDHPNVLHVLDVTLYSSKLIFQFNFVGKLLGPKGNSLKWLQEQTLTKVAILGKGSMRDKEKEEELRKTGDLKYSHLNEELHVSISAFAPAPEAYLRIGHALSEVKRFLVPDYYDDIRQQQLRELGILNCQKKTNVNSTLSTDYLRLSNGKECQHSLSKSNLRCKELYDCSAECTLKTAKKYYCASDARDVHEQFHSAFNINEQKERTIFRKYSKGAFVTLHEFSITQ</sequence>
<gene>
    <name evidence="3" type="ORF">B4U80_06942</name>
</gene>
<dbReference type="SUPFAM" id="SSF54791">
    <property type="entry name" value="Eukaryotic type KH-domain (KH-domain type I)"/>
    <property type="match status" value="1"/>
</dbReference>
<comment type="caution">
    <text evidence="3">The sequence shown here is derived from an EMBL/GenBank/DDBJ whole genome shotgun (WGS) entry which is preliminary data.</text>
</comment>
<dbReference type="GO" id="GO:0000381">
    <property type="term" value="P:regulation of alternative mRNA splicing, via spliceosome"/>
    <property type="evidence" value="ECO:0007669"/>
    <property type="project" value="TreeGrafter"/>
</dbReference>
<evidence type="ECO:0000256" key="1">
    <source>
        <dbReference type="ARBA" id="ARBA00022884"/>
    </source>
</evidence>
<organism evidence="3 4">
    <name type="scientific">Leptotrombidium deliense</name>
    <dbReference type="NCBI Taxonomy" id="299467"/>
    <lineage>
        <taxon>Eukaryota</taxon>
        <taxon>Metazoa</taxon>
        <taxon>Ecdysozoa</taxon>
        <taxon>Arthropoda</taxon>
        <taxon>Chelicerata</taxon>
        <taxon>Arachnida</taxon>
        <taxon>Acari</taxon>
        <taxon>Acariformes</taxon>
        <taxon>Trombidiformes</taxon>
        <taxon>Prostigmata</taxon>
        <taxon>Anystina</taxon>
        <taxon>Parasitengona</taxon>
        <taxon>Trombiculoidea</taxon>
        <taxon>Trombiculidae</taxon>
        <taxon>Leptotrombidium</taxon>
    </lineage>
</organism>
<dbReference type="PANTHER" id="PTHR11208:SF42">
    <property type="entry name" value="QUAKING RELATED 54B, ISOFORM E"/>
    <property type="match status" value="1"/>
</dbReference>
<reference evidence="3 4" key="1">
    <citation type="journal article" date="2018" name="Gigascience">
        <title>Genomes of trombidid mites reveal novel predicted allergens and laterally-transferred genes associated with secondary metabolism.</title>
        <authorList>
            <person name="Dong X."/>
            <person name="Chaisiri K."/>
            <person name="Xia D."/>
            <person name="Armstrong S.D."/>
            <person name="Fang Y."/>
            <person name="Donnelly M.J."/>
            <person name="Kadowaki T."/>
            <person name="McGarry J.W."/>
            <person name="Darby A.C."/>
            <person name="Makepeace B.L."/>
        </authorList>
    </citation>
    <scope>NUCLEOTIDE SEQUENCE [LARGE SCALE GENOMIC DNA]</scope>
    <source>
        <strain evidence="3">UoL-UT</strain>
    </source>
</reference>
<evidence type="ECO:0000313" key="3">
    <source>
        <dbReference type="EMBL" id="RWS25927.1"/>
    </source>
</evidence>
<protein>
    <submittedName>
        <fullName evidence="3">KH domain-containing: RNA-binding: signal transduction-associated protein 3-like protein</fullName>
    </submittedName>
</protein>
<dbReference type="EMBL" id="NCKV01003240">
    <property type="protein sequence ID" value="RWS25927.1"/>
    <property type="molecule type" value="Genomic_DNA"/>
</dbReference>
<evidence type="ECO:0000259" key="2">
    <source>
        <dbReference type="Pfam" id="PF22675"/>
    </source>
</evidence>
<dbReference type="Proteomes" id="UP000288716">
    <property type="component" value="Unassembled WGS sequence"/>
</dbReference>
<evidence type="ECO:0000313" key="4">
    <source>
        <dbReference type="Proteomes" id="UP000288716"/>
    </source>
</evidence>
<dbReference type="InterPro" id="IPR045071">
    <property type="entry name" value="BBP-like"/>
</dbReference>
<dbReference type="Gene3D" id="3.30.1370.10">
    <property type="entry name" value="K Homology domain, type 1"/>
    <property type="match status" value="1"/>
</dbReference>
<dbReference type="InterPro" id="IPR055256">
    <property type="entry name" value="KH_1_KHDC4/BBP-like"/>
</dbReference>
<keyword evidence="1" id="KW-0694">RNA-binding</keyword>
<accession>A0A443SEJ1</accession>
<dbReference type="InterPro" id="IPR036612">
    <property type="entry name" value="KH_dom_type_1_sf"/>
</dbReference>
<dbReference type="PANTHER" id="PTHR11208">
    <property type="entry name" value="RNA-BINDING PROTEIN RELATED"/>
    <property type="match status" value="1"/>
</dbReference>
<dbReference type="CDD" id="cd22384">
    <property type="entry name" value="KH-I_KHDRBS"/>
    <property type="match status" value="1"/>
</dbReference>